<sequence length="364" mass="41393">MQEVRRVSDGKISLTISELSQILIASLVGVGILYIPNSIIKYAEQDSWIGCIFGAIYPFYMLFIASYIAKMHPDENILVLSRRYFGNVFGSILNILYTFFFIFLLTSEIDGFKNVSIVYLTNFISGYKAVAVIVLSAAYATYKGLKPLARVSEIIFFTTSILVLLLAGSLVKGSIYNIQPVFRTSIVKLAKASKETAFFYSGVEAVFLYHPFLKEKSKLLKYCSMCVGYIAFTYIMVVFLTIYYLGIDISPKYLWPVITLTDVINIPIINSFRYIFLALWSFIILKCIAIYYYSSCFCINQIVNKISIHKITILIYPIIVYVAVKYGNETTRREVSGIIMPICAYFNIFFVTIMAIGIKRKSEN</sequence>
<organism evidence="9 10">
    <name type="scientific">Clostridium manihotivorum</name>
    <dbReference type="NCBI Taxonomy" id="2320868"/>
    <lineage>
        <taxon>Bacteria</taxon>
        <taxon>Bacillati</taxon>
        <taxon>Bacillota</taxon>
        <taxon>Clostridia</taxon>
        <taxon>Eubacteriales</taxon>
        <taxon>Clostridiaceae</taxon>
        <taxon>Clostridium</taxon>
    </lineage>
</organism>
<feature type="transmembrane region" description="Helical" evidence="8">
    <location>
        <begin position="12"/>
        <end position="35"/>
    </location>
</feature>
<gene>
    <name evidence="9" type="ORF">C1I91_06805</name>
</gene>
<keyword evidence="3" id="KW-0813">Transport</keyword>
<keyword evidence="5 8" id="KW-0812">Transmembrane</keyword>
<dbReference type="GO" id="GO:0016020">
    <property type="term" value="C:membrane"/>
    <property type="evidence" value="ECO:0007669"/>
    <property type="project" value="UniProtKB-SubCell"/>
</dbReference>
<comment type="subcellular location">
    <subcellularLocation>
        <location evidence="1">Membrane</location>
        <topology evidence="1">Multi-pass membrane protein</topology>
    </subcellularLocation>
</comment>
<evidence type="ECO:0000256" key="6">
    <source>
        <dbReference type="ARBA" id="ARBA00022989"/>
    </source>
</evidence>
<feature type="transmembrane region" description="Helical" evidence="8">
    <location>
        <begin position="306"/>
        <end position="326"/>
    </location>
</feature>
<evidence type="ECO:0008006" key="11">
    <source>
        <dbReference type="Google" id="ProtNLM"/>
    </source>
</evidence>
<comment type="similarity">
    <text evidence="2">Belongs to the amino acid-polyamine-organocation (APC) superfamily. Spore germination protein (SGP) (TC 2.A.3.9) family.</text>
</comment>
<dbReference type="Proteomes" id="UP000286268">
    <property type="component" value="Chromosome"/>
</dbReference>
<dbReference type="NCBIfam" id="TIGR00912">
    <property type="entry name" value="2A0309"/>
    <property type="match status" value="1"/>
</dbReference>
<keyword evidence="6 8" id="KW-1133">Transmembrane helix</keyword>
<name>A0A3R5QWU6_9CLOT</name>
<reference evidence="9 10" key="1">
    <citation type="submission" date="2018-01" db="EMBL/GenBank/DDBJ databases">
        <title>Genome Sequencing and Assembly of Anaerobacter polyendosporus strain CT4.</title>
        <authorList>
            <person name="Tachaapaikoon C."/>
            <person name="Sutheeworapong S."/>
            <person name="Jenjaroenpun P."/>
            <person name="Wongsurawat T."/>
            <person name="Nookeaw I."/>
            <person name="Cheawchanlertfa P."/>
            <person name="Kosugi A."/>
            <person name="Cheevadhanarak S."/>
            <person name="Ratanakhanokchai K."/>
        </authorList>
    </citation>
    <scope>NUCLEOTIDE SEQUENCE [LARGE SCALE GENOMIC DNA]</scope>
    <source>
        <strain evidence="9 10">CT4</strain>
    </source>
</reference>
<dbReference type="Pfam" id="PF03845">
    <property type="entry name" value="Spore_permease"/>
    <property type="match status" value="1"/>
</dbReference>
<feature type="transmembrane region" description="Helical" evidence="8">
    <location>
        <begin position="225"/>
        <end position="246"/>
    </location>
</feature>
<feature type="transmembrane region" description="Helical" evidence="8">
    <location>
        <begin position="274"/>
        <end position="294"/>
    </location>
</feature>
<evidence type="ECO:0000256" key="3">
    <source>
        <dbReference type="ARBA" id="ARBA00022448"/>
    </source>
</evidence>
<feature type="transmembrane region" description="Helical" evidence="8">
    <location>
        <begin position="117"/>
        <end position="142"/>
    </location>
</feature>
<dbReference type="AlphaFoldDB" id="A0A3R5QWU6"/>
<feature type="transmembrane region" description="Helical" evidence="8">
    <location>
        <begin position="338"/>
        <end position="358"/>
    </location>
</feature>
<proteinExistence type="inferred from homology"/>
<dbReference type="PANTHER" id="PTHR34975:SF2">
    <property type="entry name" value="SPORE GERMINATION PROTEIN A2"/>
    <property type="match status" value="1"/>
</dbReference>
<evidence type="ECO:0000256" key="7">
    <source>
        <dbReference type="ARBA" id="ARBA00023136"/>
    </source>
</evidence>
<dbReference type="PANTHER" id="PTHR34975">
    <property type="entry name" value="SPORE GERMINATION PROTEIN A2"/>
    <property type="match status" value="1"/>
</dbReference>
<evidence type="ECO:0000313" key="10">
    <source>
        <dbReference type="Proteomes" id="UP000286268"/>
    </source>
</evidence>
<feature type="transmembrane region" description="Helical" evidence="8">
    <location>
        <begin position="84"/>
        <end position="105"/>
    </location>
</feature>
<keyword evidence="4" id="KW-0309">Germination</keyword>
<accession>A0A3R5QWU6</accession>
<feature type="transmembrane region" description="Helical" evidence="8">
    <location>
        <begin position="47"/>
        <end position="69"/>
    </location>
</feature>
<evidence type="ECO:0000256" key="5">
    <source>
        <dbReference type="ARBA" id="ARBA00022692"/>
    </source>
</evidence>
<evidence type="ECO:0000256" key="1">
    <source>
        <dbReference type="ARBA" id="ARBA00004141"/>
    </source>
</evidence>
<evidence type="ECO:0000313" key="9">
    <source>
        <dbReference type="EMBL" id="QAA31374.1"/>
    </source>
</evidence>
<protein>
    <recommendedName>
        <fullName evidence="11">Spore germination protein</fullName>
    </recommendedName>
</protein>
<keyword evidence="10" id="KW-1185">Reference proteome</keyword>
<feature type="transmembrane region" description="Helical" evidence="8">
    <location>
        <begin position="154"/>
        <end position="176"/>
    </location>
</feature>
<dbReference type="KEGG" id="cmah:C1I91_06805"/>
<evidence type="ECO:0000256" key="4">
    <source>
        <dbReference type="ARBA" id="ARBA00022544"/>
    </source>
</evidence>
<evidence type="ECO:0000256" key="2">
    <source>
        <dbReference type="ARBA" id="ARBA00007998"/>
    </source>
</evidence>
<dbReference type="InterPro" id="IPR004761">
    <property type="entry name" value="Spore_GerAB"/>
</dbReference>
<dbReference type="GO" id="GO:0009847">
    <property type="term" value="P:spore germination"/>
    <property type="evidence" value="ECO:0007669"/>
    <property type="project" value="InterPro"/>
</dbReference>
<evidence type="ECO:0000256" key="8">
    <source>
        <dbReference type="SAM" id="Phobius"/>
    </source>
</evidence>
<keyword evidence="7 8" id="KW-0472">Membrane</keyword>
<dbReference type="EMBL" id="CP025746">
    <property type="protein sequence ID" value="QAA31374.1"/>
    <property type="molecule type" value="Genomic_DNA"/>
</dbReference>
<dbReference type="OrthoDB" id="1931502at2"/>